<dbReference type="Proteomes" id="UP001595075">
    <property type="component" value="Unassembled WGS sequence"/>
</dbReference>
<dbReference type="EMBL" id="JAZHXI010000005">
    <property type="protein sequence ID" value="KAL2071191.1"/>
    <property type="molecule type" value="Genomic_DNA"/>
</dbReference>
<evidence type="ECO:0000313" key="2">
    <source>
        <dbReference type="EMBL" id="KAL2071191.1"/>
    </source>
</evidence>
<keyword evidence="3" id="KW-1185">Reference proteome</keyword>
<feature type="compositionally biased region" description="Low complexity" evidence="1">
    <location>
        <begin position="97"/>
        <end position="108"/>
    </location>
</feature>
<name>A0ABR4CPP7_9HELO</name>
<evidence type="ECO:0000256" key="1">
    <source>
        <dbReference type="SAM" id="MobiDB-lite"/>
    </source>
</evidence>
<protein>
    <submittedName>
        <fullName evidence="2">Uncharacterized protein</fullName>
    </submittedName>
</protein>
<feature type="region of interest" description="Disordered" evidence="1">
    <location>
        <begin position="81"/>
        <end position="115"/>
    </location>
</feature>
<accession>A0ABR4CPP7</accession>
<feature type="compositionally biased region" description="Acidic residues" evidence="1">
    <location>
        <begin position="84"/>
        <end position="94"/>
    </location>
</feature>
<proteinExistence type="predicted"/>
<comment type="caution">
    <text evidence="2">The sequence shown here is derived from an EMBL/GenBank/DDBJ whole genome shotgun (WGS) entry which is preliminary data.</text>
</comment>
<organism evidence="2 3">
    <name type="scientific">Oculimacula yallundae</name>
    <dbReference type="NCBI Taxonomy" id="86028"/>
    <lineage>
        <taxon>Eukaryota</taxon>
        <taxon>Fungi</taxon>
        <taxon>Dikarya</taxon>
        <taxon>Ascomycota</taxon>
        <taxon>Pezizomycotina</taxon>
        <taxon>Leotiomycetes</taxon>
        <taxon>Helotiales</taxon>
        <taxon>Ploettnerulaceae</taxon>
        <taxon>Oculimacula</taxon>
    </lineage>
</organism>
<evidence type="ECO:0000313" key="3">
    <source>
        <dbReference type="Proteomes" id="UP001595075"/>
    </source>
</evidence>
<gene>
    <name evidence="2" type="ORF">VTL71DRAFT_12426</name>
</gene>
<reference evidence="2 3" key="1">
    <citation type="journal article" date="2024" name="Commun. Biol.">
        <title>Comparative genomic analysis of thermophilic fungi reveals convergent evolutionary adaptations and gene losses.</title>
        <authorList>
            <person name="Steindorff A.S."/>
            <person name="Aguilar-Pontes M.V."/>
            <person name="Robinson A.J."/>
            <person name="Andreopoulos B."/>
            <person name="LaButti K."/>
            <person name="Kuo A."/>
            <person name="Mondo S."/>
            <person name="Riley R."/>
            <person name="Otillar R."/>
            <person name="Haridas S."/>
            <person name="Lipzen A."/>
            <person name="Grimwood J."/>
            <person name="Schmutz J."/>
            <person name="Clum A."/>
            <person name="Reid I.D."/>
            <person name="Moisan M.C."/>
            <person name="Butler G."/>
            <person name="Nguyen T.T.M."/>
            <person name="Dewar K."/>
            <person name="Conant G."/>
            <person name="Drula E."/>
            <person name="Henrissat B."/>
            <person name="Hansel C."/>
            <person name="Singer S."/>
            <person name="Hutchinson M.I."/>
            <person name="de Vries R.P."/>
            <person name="Natvig D.O."/>
            <person name="Powell A.J."/>
            <person name="Tsang A."/>
            <person name="Grigoriev I.V."/>
        </authorList>
    </citation>
    <scope>NUCLEOTIDE SEQUENCE [LARGE SCALE GENOMIC DNA]</scope>
    <source>
        <strain evidence="2 3">CBS 494.80</strain>
    </source>
</reference>
<sequence>MFEHFTFGAQAQTRYLEPEDVMASPTDCSYPLTPQAPTSYFPSMDPTAPMSDIMNAFSQQTLHPDETPNRSIWNDSIASPNFSIDDEFTPEEMNDVPNTTSSTSSLPNLPHPRTSTLSTVACKRLQRQLNTQLQSCNTHRKDISSLVEDMLTTNPQCRLHKVSSRPHLASPPSGLVPSSKAELEAELAIEVQAQPSADFADRAISPDEDEGFAEMDDPYGLLAFEEEVTLRMASAPSGIRKYNVVRWRKSAECMGTSGASVPVARMKVRSMPRMRRRKPETVVE</sequence>